<evidence type="ECO:0000256" key="6">
    <source>
        <dbReference type="ARBA" id="ARBA00023136"/>
    </source>
</evidence>
<keyword evidence="4 7" id="KW-0812">Transmembrane</keyword>
<dbReference type="AlphaFoldDB" id="A0A974S513"/>
<dbReference type="Proteomes" id="UP000595894">
    <property type="component" value="Chromosome"/>
</dbReference>
<feature type="transmembrane region" description="Helical" evidence="7">
    <location>
        <begin position="402"/>
        <end position="420"/>
    </location>
</feature>
<feature type="transmembrane region" description="Helical" evidence="7">
    <location>
        <begin position="374"/>
        <end position="396"/>
    </location>
</feature>
<feature type="transmembrane region" description="Helical" evidence="7">
    <location>
        <begin position="30"/>
        <end position="53"/>
    </location>
</feature>
<dbReference type="PANTHER" id="PTHR30250:SF10">
    <property type="entry name" value="LIPOPOLYSACCHARIDE BIOSYNTHESIS PROTEIN WZXC"/>
    <property type="match status" value="1"/>
</dbReference>
<accession>A0A974S513</accession>
<proteinExistence type="inferred from homology"/>
<evidence type="ECO:0000256" key="3">
    <source>
        <dbReference type="ARBA" id="ARBA00022475"/>
    </source>
</evidence>
<keyword evidence="6 7" id="KW-0472">Membrane</keyword>
<dbReference type="EMBL" id="CP061035">
    <property type="protein sequence ID" value="QQV78069.1"/>
    <property type="molecule type" value="Genomic_DNA"/>
</dbReference>
<evidence type="ECO:0000313" key="8">
    <source>
        <dbReference type="EMBL" id="QQV78069.1"/>
    </source>
</evidence>
<feature type="transmembrane region" description="Helical" evidence="7">
    <location>
        <begin position="164"/>
        <end position="184"/>
    </location>
</feature>
<feature type="transmembrane region" description="Helical" evidence="7">
    <location>
        <begin position="340"/>
        <end position="362"/>
    </location>
</feature>
<evidence type="ECO:0000256" key="1">
    <source>
        <dbReference type="ARBA" id="ARBA00004651"/>
    </source>
</evidence>
<comment type="subcellular location">
    <subcellularLocation>
        <location evidence="1">Cell membrane</location>
        <topology evidence="1">Multi-pass membrane protein</topology>
    </subcellularLocation>
</comment>
<comment type="similarity">
    <text evidence="2">Belongs to the polysaccharide synthase family.</text>
</comment>
<dbReference type="Pfam" id="PF13440">
    <property type="entry name" value="Polysacc_synt_3"/>
    <property type="match status" value="1"/>
</dbReference>
<evidence type="ECO:0000256" key="4">
    <source>
        <dbReference type="ARBA" id="ARBA00022692"/>
    </source>
</evidence>
<feature type="transmembrane region" description="Helical" evidence="7">
    <location>
        <begin position="59"/>
        <end position="83"/>
    </location>
</feature>
<evidence type="ECO:0000256" key="7">
    <source>
        <dbReference type="SAM" id="Phobius"/>
    </source>
</evidence>
<feature type="transmembrane region" description="Helical" evidence="7">
    <location>
        <begin position="229"/>
        <end position="246"/>
    </location>
</feature>
<evidence type="ECO:0000256" key="5">
    <source>
        <dbReference type="ARBA" id="ARBA00022989"/>
    </source>
</evidence>
<gene>
    <name evidence="8" type="ORF">H5J25_04845</name>
</gene>
<reference evidence="9" key="1">
    <citation type="submission" date="2020-09" db="EMBL/GenBank/DDBJ databases">
        <title>Sphingomonas sp., a new species isolated from pork steak.</title>
        <authorList>
            <person name="Heidler von Heilborn D."/>
        </authorList>
    </citation>
    <scope>NUCLEOTIDE SEQUENCE [LARGE SCALE GENOMIC DNA]</scope>
</reference>
<dbReference type="InterPro" id="IPR050833">
    <property type="entry name" value="Poly_Biosynth_Transport"/>
</dbReference>
<dbReference type="KEGG" id="sari:H5J25_04845"/>
<evidence type="ECO:0000313" key="9">
    <source>
        <dbReference type="Proteomes" id="UP000595894"/>
    </source>
</evidence>
<keyword evidence="3" id="KW-1003">Cell membrane</keyword>
<sequence length="457" mass="50404">MDSESTLSGKPGAVRSAIALAAGFARRKSVLVFGNNILMAAIRLVSSVILTRLLDVKSFGIMGFLTTINIIFVQMTDLGFFSYVVRQANETEEMLDEIWTLRLLRSVVITGVIIALSPILAAYVQQPDLVPAIMVSSLVVIIDGCSSMSFATAAKRGQIARISLLDLIPAISQVALAILLALYLRSYWALVWAMVLSGVVRAVISYVMFEKTRRNWRWSAPRAKDVWRYGRYVAGSTLLFLLITQADKVAFSRYMGLQLFATYVLAYNIANVMQLFTGSYGDRIVYPEFCRAYNEDPAMLAQVYYRCGWTIRMGYMFLCGGFVACAPLIIHTLYDARYHGADVFLGLLAMTAVFRLSIIIASQAILSTHDARRLLYLNIVRAVTFAIGLTVGFLTFGAIGMVYGLVAVEIVAQLYCWVVLAQMRILSVVKEAMFLFVALGGYGLGLAVNAVGMRLIG</sequence>
<feature type="transmembrane region" description="Helical" evidence="7">
    <location>
        <begin position="129"/>
        <end position="152"/>
    </location>
</feature>
<feature type="transmembrane region" description="Helical" evidence="7">
    <location>
        <begin position="103"/>
        <end position="123"/>
    </location>
</feature>
<feature type="transmembrane region" description="Helical" evidence="7">
    <location>
        <begin position="432"/>
        <end position="456"/>
    </location>
</feature>
<feature type="transmembrane region" description="Helical" evidence="7">
    <location>
        <begin position="252"/>
        <end position="270"/>
    </location>
</feature>
<dbReference type="GO" id="GO:0005886">
    <property type="term" value="C:plasma membrane"/>
    <property type="evidence" value="ECO:0007669"/>
    <property type="project" value="UniProtKB-SubCell"/>
</dbReference>
<evidence type="ECO:0000256" key="2">
    <source>
        <dbReference type="ARBA" id="ARBA00007430"/>
    </source>
</evidence>
<name>A0A974S513_9SPHN</name>
<keyword evidence="5 7" id="KW-1133">Transmembrane helix</keyword>
<feature type="transmembrane region" description="Helical" evidence="7">
    <location>
        <begin position="315"/>
        <end position="334"/>
    </location>
</feature>
<protein>
    <submittedName>
        <fullName evidence="8">Oligosaccharide flippase family protein</fullName>
    </submittedName>
</protein>
<keyword evidence="9" id="KW-1185">Reference proteome</keyword>
<dbReference type="PANTHER" id="PTHR30250">
    <property type="entry name" value="PST FAMILY PREDICTED COLANIC ACID TRANSPORTER"/>
    <property type="match status" value="1"/>
</dbReference>
<organism evidence="8 9">
    <name type="scientific">Sphingomonas aliaeris</name>
    <dbReference type="NCBI Taxonomy" id="2759526"/>
    <lineage>
        <taxon>Bacteria</taxon>
        <taxon>Pseudomonadati</taxon>
        <taxon>Pseudomonadota</taxon>
        <taxon>Alphaproteobacteria</taxon>
        <taxon>Sphingomonadales</taxon>
        <taxon>Sphingomonadaceae</taxon>
        <taxon>Sphingomonas</taxon>
    </lineage>
</organism>
<feature type="transmembrane region" description="Helical" evidence="7">
    <location>
        <begin position="190"/>
        <end position="209"/>
    </location>
</feature>